<feature type="region of interest" description="Disordered" evidence="4">
    <location>
        <begin position="889"/>
        <end position="917"/>
    </location>
</feature>
<dbReference type="InterPro" id="IPR035979">
    <property type="entry name" value="RBD_domain_sf"/>
</dbReference>
<evidence type="ECO:0000313" key="7">
    <source>
        <dbReference type="Proteomes" id="UP001149813"/>
    </source>
</evidence>
<dbReference type="InterPro" id="IPR050825">
    <property type="entry name" value="RBM42_RBP45_47-like"/>
</dbReference>
<keyword evidence="7" id="KW-1185">Reference proteome</keyword>
<dbReference type="InterPro" id="IPR000504">
    <property type="entry name" value="RRM_dom"/>
</dbReference>
<feature type="compositionally biased region" description="Low complexity" evidence="4">
    <location>
        <begin position="400"/>
        <end position="410"/>
    </location>
</feature>
<evidence type="ECO:0000259" key="5">
    <source>
        <dbReference type="PROSITE" id="PS50102"/>
    </source>
</evidence>
<feature type="domain" description="RRM" evidence="5">
    <location>
        <begin position="314"/>
        <end position="393"/>
    </location>
</feature>
<dbReference type="SMART" id="SM00360">
    <property type="entry name" value="RRM"/>
    <property type="match status" value="3"/>
</dbReference>
<dbReference type="Pfam" id="PF00076">
    <property type="entry name" value="RRM_1"/>
    <property type="match status" value="3"/>
</dbReference>
<feature type="region of interest" description="Disordered" evidence="4">
    <location>
        <begin position="1"/>
        <end position="55"/>
    </location>
</feature>
<dbReference type="PANTHER" id="PTHR47640">
    <property type="entry name" value="TRNA SELENOCYSTEINE 1-ASSOCIATED PROTEIN 1-RELATED-RELATED"/>
    <property type="match status" value="1"/>
</dbReference>
<evidence type="ECO:0000256" key="4">
    <source>
        <dbReference type="SAM" id="MobiDB-lite"/>
    </source>
</evidence>
<sequence length="984" mass="105224">MAFSSPFTLQTSSSEFKFDHDSTENRRSVLESDPTMIDTKSSATSPQQQQQQQQPSLTHALSQLQLSSLTTPTSLQYAATIPQMQPHPYQHPMLQQQSRLLINDYPHTLDLSLGLPPAQQQSLQFQSYPQYYTSSAPPTATGSMLPSFSASAAASVNSGPVQLWMGDIEAWMDDDCIRRLWAHVGEAVSVKMIRDRLTGGPANYCFIEVPSQVDAERLLTLYNGKSMPTPFDRPFRLNWASGMVAGSAGATMPLSVGTGAYGASSYQLYSATQDSAAVTTPAAIPSTLSFSAAAAANSAAAHTSYAVSGDGPEYSLFVGDLAPEITDIQLVYEFRRRYASVKSAKVVTDMVTMQSRGYGFVRFSDEAEQQRAIVEMYGQMIGSRAVRVDNATPKRTPTIQSLHQSQQPPHSGDPSANRDSARSPAPSNSSVDSSELYNPATDPDNTTVFVGGLTNPVSEDELFAFFAVYGEVDYCKIPPNRGCGFVTFAKRANAETAMRALNGHLLGGSRVRLSWGRSQSHARHNYRHHHHRMNHNRHQSSAGGSSSGANSHRNSVSEQYNQLSRRSVSLGKSTTTLAPAPATALGLGLSGALFAPAAGNVLSPLDAAEQKYILNIAAAPSTAHSASLHSSIPGHASAAQHSSGFSGATTYTQQQQQQQYHSGNYTMMPHSAFHTLSPIHSETGVSTNANASITALGGLDAAGGADTGAKLGDTPRAAFANGCMPQSSIGYAQHQACYTPSQQESLMLATPMSGHAPGSIGDSPLFASPYGRQQQQQQQQQQQTLALRNSGQFDSVYPIQQQQQQQQLQNVYTHHQDTLGSGTMLPSLAACPSELLTRRLSALNLGGTPRNGTISTDSPTLAVSNNPHPLDRRPSAGVIGQRRLSTKASFLQQQTAASPASTGIPHKSASQLSFSQMWQQQAPTADYSLGSLGDHFGALSTPASSARLSTSSMSLLAMTPSMANYDGVSSEDASRRQSTDDQRR</sequence>
<feature type="region of interest" description="Disordered" evidence="4">
    <location>
        <begin position="752"/>
        <end position="785"/>
    </location>
</feature>
<feature type="compositionally biased region" description="Polar residues" evidence="4">
    <location>
        <begin position="908"/>
        <end position="917"/>
    </location>
</feature>
<evidence type="ECO:0000256" key="1">
    <source>
        <dbReference type="ARBA" id="ARBA00022737"/>
    </source>
</evidence>
<feature type="compositionally biased region" description="Basic and acidic residues" evidence="4">
    <location>
        <begin position="972"/>
        <end position="984"/>
    </location>
</feature>
<feature type="compositionally biased region" description="Polar residues" evidence="4">
    <location>
        <begin position="1"/>
        <end position="15"/>
    </location>
</feature>
<feature type="compositionally biased region" description="Polar residues" evidence="4">
    <location>
        <begin position="639"/>
        <end position="648"/>
    </location>
</feature>
<dbReference type="InterPro" id="IPR012677">
    <property type="entry name" value="Nucleotide-bd_a/b_plait_sf"/>
</dbReference>
<feature type="compositionally biased region" description="Low complexity" evidence="4">
    <location>
        <begin position="649"/>
        <end position="660"/>
    </location>
</feature>
<feature type="region of interest" description="Disordered" evidence="4">
    <location>
        <begin position="849"/>
        <end position="875"/>
    </location>
</feature>
<feature type="domain" description="RRM" evidence="5">
    <location>
        <begin position="446"/>
        <end position="518"/>
    </location>
</feature>
<feature type="compositionally biased region" description="Low complexity" evidence="4">
    <location>
        <begin position="539"/>
        <end position="557"/>
    </location>
</feature>
<dbReference type="Proteomes" id="UP001149813">
    <property type="component" value="Unassembled WGS sequence"/>
</dbReference>
<dbReference type="GO" id="GO:0006376">
    <property type="term" value="P:mRNA splice site recognition"/>
    <property type="evidence" value="ECO:0007669"/>
    <property type="project" value="TreeGrafter"/>
</dbReference>
<feature type="domain" description="RRM" evidence="5">
    <location>
        <begin position="161"/>
        <end position="242"/>
    </location>
</feature>
<dbReference type="EMBL" id="JANBOJ010000096">
    <property type="protein sequence ID" value="KAJ1722761.1"/>
    <property type="molecule type" value="Genomic_DNA"/>
</dbReference>
<dbReference type="CDD" id="cd12345">
    <property type="entry name" value="RRM2_SECp43_like"/>
    <property type="match status" value="1"/>
</dbReference>
<feature type="compositionally biased region" description="Basic residues" evidence="4">
    <location>
        <begin position="520"/>
        <end position="538"/>
    </location>
</feature>
<dbReference type="CDD" id="cd12344">
    <property type="entry name" value="RRM1_SECp43_like"/>
    <property type="match status" value="1"/>
</dbReference>
<dbReference type="GO" id="GO:0003729">
    <property type="term" value="F:mRNA binding"/>
    <property type="evidence" value="ECO:0007669"/>
    <property type="project" value="InterPro"/>
</dbReference>
<dbReference type="OrthoDB" id="446113at2759"/>
<dbReference type="PANTHER" id="PTHR47640:SF10">
    <property type="entry name" value="TRNA SELENOCYSTEINE 1-ASSOCIATED PROTEIN 1-RELATED"/>
    <property type="match status" value="1"/>
</dbReference>
<keyword evidence="1" id="KW-0677">Repeat</keyword>
<feature type="compositionally biased region" description="Low complexity" evidence="4">
    <location>
        <begin position="773"/>
        <end position="783"/>
    </location>
</feature>
<evidence type="ECO:0000313" key="6">
    <source>
        <dbReference type="EMBL" id="KAJ1722761.1"/>
    </source>
</evidence>
<gene>
    <name evidence="6" type="ORF">LPJ53_002859</name>
</gene>
<protein>
    <recommendedName>
        <fullName evidence="5">RRM domain-containing protein</fullName>
    </recommendedName>
</protein>
<dbReference type="FunFam" id="3.30.70.330:FF:000159">
    <property type="entry name" value="tRNA selenocysteine 1-associated protein 1"/>
    <property type="match status" value="1"/>
</dbReference>
<organism evidence="6 7">
    <name type="scientific">Coemansia erecta</name>
    <dbReference type="NCBI Taxonomy" id="147472"/>
    <lineage>
        <taxon>Eukaryota</taxon>
        <taxon>Fungi</taxon>
        <taxon>Fungi incertae sedis</taxon>
        <taxon>Zoopagomycota</taxon>
        <taxon>Kickxellomycotina</taxon>
        <taxon>Kickxellomycetes</taxon>
        <taxon>Kickxellales</taxon>
        <taxon>Kickxellaceae</taxon>
        <taxon>Coemansia</taxon>
    </lineage>
</organism>
<dbReference type="AlphaFoldDB" id="A0A9W7XXE8"/>
<dbReference type="Gene3D" id="3.30.70.330">
    <property type="match status" value="3"/>
</dbReference>
<comment type="caution">
    <text evidence="6">The sequence shown here is derived from an EMBL/GenBank/DDBJ whole genome shotgun (WGS) entry which is preliminary data.</text>
</comment>
<feature type="region of interest" description="Disordered" evidence="4">
    <location>
        <begin position="517"/>
        <end position="564"/>
    </location>
</feature>
<reference evidence="6" key="1">
    <citation type="submission" date="2022-07" db="EMBL/GenBank/DDBJ databases">
        <title>Phylogenomic reconstructions and comparative analyses of Kickxellomycotina fungi.</title>
        <authorList>
            <person name="Reynolds N.K."/>
            <person name="Stajich J.E."/>
            <person name="Barry K."/>
            <person name="Grigoriev I.V."/>
            <person name="Crous P."/>
            <person name="Smith M.E."/>
        </authorList>
    </citation>
    <scope>NUCLEOTIDE SEQUENCE</scope>
    <source>
        <strain evidence="6">NBRC 32514</strain>
    </source>
</reference>
<feature type="compositionally biased region" description="Polar residues" evidence="4">
    <location>
        <begin position="850"/>
        <end position="867"/>
    </location>
</feature>
<feature type="region of interest" description="Disordered" evidence="4">
    <location>
        <begin position="394"/>
        <end position="443"/>
    </location>
</feature>
<keyword evidence="2 3" id="KW-0694">RNA-binding</keyword>
<feature type="compositionally biased region" description="Low complexity" evidence="4">
    <location>
        <begin position="423"/>
        <end position="434"/>
    </location>
</feature>
<feature type="region of interest" description="Disordered" evidence="4">
    <location>
        <begin position="963"/>
        <end position="984"/>
    </location>
</feature>
<proteinExistence type="predicted"/>
<accession>A0A9W7XXE8</accession>
<evidence type="ECO:0000256" key="2">
    <source>
        <dbReference type="ARBA" id="ARBA00022884"/>
    </source>
</evidence>
<dbReference type="PROSITE" id="PS50102">
    <property type="entry name" value="RRM"/>
    <property type="match status" value="3"/>
</dbReference>
<feature type="compositionally biased region" description="Basic and acidic residues" evidence="4">
    <location>
        <begin position="16"/>
        <end position="30"/>
    </location>
</feature>
<dbReference type="GO" id="GO:0005829">
    <property type="term" value="C:cytosol"/>
    <property type="evidence" value="ECO:0007669"/>
    <property type="project" value="TreeGrafter"/>
</dbReference>
<feature type="region of interest" description="Disordered" evidence="4">
    <location>
        <begin position="628"/>
        <end position="660"/>
    </location>
</feature>
<evidence type="ECO:0000256" key="3">
    <source>
        <dbReference type="PROSITE-ProRule" id="PRU00176"/>
    </source>
</evidence>
<name>A0A9W7XXE8_9FUNG</name>
<feature type="compositionally biased region" description="Polar residues" evidence="4">
    <location>
        <begin position="889"/>
        <end position="901"/>
    </location>
</feature>
<dbReference type="SUPFAM" id="SSF54928">
    <property type="entry name" value="RNA-binding domain, RBD"/>
    <property type="match status" value="3"/>
</dbReference>